<name>A0ABR1UK69_9PEZI</name>
<reference evidence="2 3" key="1">
    <citation type="submission" date="2023-01" db="EMBL/GenBank/DDBJ databases">
        <title>Analysis of 21 Apiospora genomes using comparative genomics revels a genus with tremendous synthesis potential of carbohydrate active enzymes and secondary metabolites.</title>
        <authorList>
            <person name="Sorensen T."/>
        </authorList>
    </citation>
    <scope>NUCLEOTIDE SEQUENCE [LARGE SCALE GENOMIC DNA]</scope>
    <source>
        <strain evidence="2 3">CBS 83171</strain>
    </source>
</reference>
<comment type="caution">
    <text evidence="2">The sequence shown here is derived from an EMBL/GenBank/DDBJ whole genome shotgun (WGS) entry which is preliminary data.</text>
</comment>
<accession>A0ABR1UK69</accession>
<dbReference type="EMBL" id="JAQQWM010000006">
    <property type="protein sequence ID" value="KAK8059308.1"/>
    <property type="molecule type" value="Genomic_DNA"/>
</dbReference>
<keyword evidence="3" id="KW-1185">Reference proteome</keyword>
<gene>
    <name evidence="2" type="ORF">PG996_009238</name>
</gene>
<evidence type="ECO:0000256" key="1">
    <source>
        <dbReference type="SAM" id="Coils"/>
    </source>
</evidence>
<protein>
    <submittedName>
        <fullName evidence="2">Uncharacterized protein</fullName>
    </submittedName>
</protein>
<evidence type="ECO:0000313" key="2">
    <source>
        <dbReference type="EMBL" id="KAK8059308.1"/>
    </source>
</evidence>
<evidence type="ECO:0000313" key="3">
    <source>
        <dbReference type="Proteomes" id="UP001446871"/>
    </source>
</evidence>
<proteinExistence type="predicted"/>
<dbReference type="Proteomes" id="UP001446871">
    <property type="component" value="Unassembled WGS sequence"/>
</dbReference>
<sequence length="126" mass="14308">MGVCENCQLALDELEARTEELEQKRVRLRARKSALQELTVRMAEKGEPASATLAAMMEEENMEVEETEALCSGYRFGAIYNFKCPHNDDHLSLSVMGHEFPVVKPARQRRMTQSMGHPVPVRCISR</sequence>
<organism evidence="2 3">
    <name type="scientific">Apiospora saccharicola</name>
    <dbReference type="NCBI Taxonomy" id="335842"/>
    <lineage>
        <taxon>Eukaryota</taxon>
        <taxon>Fungi</taxon>
        <taxon>Dikarya</taxon>
        <taxon>Ascomycota</taxon>
        <taxon>Pezizomycotina</taxon>
        <taxon>Sordariomycetes</taxon>
        <taxon>Xylariomycetidae</taxon>
        <taxon>Amphisphaeriales</taxon>
        <taxon>Apiosporaceae</taxon>
        <taxon>Apiospora</taxon>
    </lineage>
</organism>
<feature type="coiled-coil region" evidence="1">
    <location>
        <begin position="4"/>
        <end position="38"/>
    </location>
</feature>
<keyword evidence="1" id="KW-0175">Coiled coil</keyword>